<reference evidence="2 3" key="1">
    <citation type="submission" date="2024-11" db="EMBL/GenBank/DDBJ databases">
        <title>A near-complete genome assembly of Cinchona calisaya.</title>
        <authorList>
            <person name="Lian D.C."/>
            <person name="Zhao X.W."/>
            <person name="Wei L."/>
        </authorList>
    </citation>
    <scope>NUCLEOTIDE SEQUENCE [LARGE SCALE GENOMIC DNA]</scope>
    <source>
        <tissue evidence="2">Nenye</tissue>
    </source>
</reference>
<sequence length="293" mass="33752">MGAGFSGRCIVDDIGQPGLEDLPESCVALILSYFEPCEICRLALLNRKFRQASLADTVWETKLPKNYEILVKKLFTRQEETSQQILSKKDIYARLCSATRFAGDTMEIWMDKNNGGICVAISWKGLKITGITDRRYWTHISTDESRFQTIAYLQQIWWLEVEGNIEMEFPEGNYSLFFRMKLGRTSKRLGNWRVCNDLDQVHGWNVKPVQFQLSSSNGQQATAQHYLNEPATVGKWIHYYVGDFVVDQNDNAPTKLKFSMTQIDCTHSKGGLCLDSVFIYPSKLRKTINYYKF</sequence>
<dbReference type="PANTHER" id="PTHR31960:SF18">
    <property type="entry name" value="F-BOX PROTEIN PP2-A14"/>
    <property type="match status" value="1"/>
</dbReference>
<name>A0ABD2ZYX4_9GENT</name>
<protein>
    <recommendedName>
        <fullName evidence="1">F-box domain-containing protein</fullName>
    </recommendedName>
</protein>
<evidence type="ECO:0000259" key="1">
    <source>
        <dbReference type="PROSITE" id="PS50181"/>
    </source>
</evidence>
<dbReference type="Pfam" id="PF14299">
    <property type="entry name" value="PP2"/>
    <property type="match status" value="1"/>
</dbReference>
<comment type="caution">
    <text evidence="2">The sequence shown here is derived from an EMBL/GenBank/DDBJ whole genome shotgun (WGS) entry which is preliminary data.</text>
</comment>
<dbReference type="Gene3D" id="1.20.1280.50">
    <property type="match status" value="1"/>
</dbReference>
<dbReference type="InterPro" id="IPR025886">
    <property type="entry name" value="PP2-like"/>
</dbReference>
<dbReference type="PROSITE" id="PS50181">
    <property type="entry name" value="FBOX"/>
    <property type="match status" value="1"/>
</dbReference>
<dbReference type="SUPFAM" id="SSF81383">
    <property type="entry name" value="F-box domain"/>
    <property type="match status" value="1"/>
</dbReference>
<dbReference type="Pfam" id="PF00646">
    <property type="entry name" value="F-box"/>
    <property type="match status" value="1"/>
</dbReference>
<dbReference type="PANTHER" id="PTHR31960">
    <property type="entry name" value="F-BOX PROTEIN PP2-A15"/>
    <property type="match status" value="1"/>
</dbReference>
<organism evidence="2 3">
    <name type="scientific">Cinchona calisaya</name>
    <dbReference type="NCBI Taxonomy" id="153742"/>
    <lineage>
        <taxon>Eukaryota</taxon>
        <taxon>Viridiplantae</taxon>
        <taxon>Streptophyta</taxon>
        <taxon>Embryophyta</taxon>
        <taxon>Tracheophyta</taxon>
        <taxon>Spermatophyta</taxon>
        <taxon>Magnoliopsida</taxon>
        <taxon>eudicotyledons</taxon>
        <taxon>Gunneridae</taxon>
        <taxon>Pentapetalae</taxon>
        <taxon>asterids</taxon>
        <taxon>lamiids</taxon>
        <taxon>Gentianales</taxon>
        <taxon>Rubiaceae</taxon>
        <taxon>Cinchonoideae</taxon>
        <taxon>Cinchoneae</taxon>
        <taxon>Cinchona</taxon>
    </lineage>
</organism>
<dbReference type="EMBL" id="JBJUIK010000007">
    <property type="protein sequence ID" value="KAL3524239.1"/>
    <property type="molecule type" value="Genomic_DNA"/>
</dbReference>
<proteinExistence type="predicted"/>
<accession>A0ABD2ZYX4</accession>
<feature type="domain" description="F-box" evidence="1">
    <location>
        <begin position="16"/>
        <end position="62"/>
    </location>
</feature>
<evidence type="ECO:0000313" key="2">
    <source>
        <dbReference type="EMBL" id="KAL3524239.1"/>
    </source>
</evidence>
<dbReference type="InterPro" id="IPR001810">
    <property type="entry name" value="F-box_dom"/>
</dbReference>
<keyword evidence="3" id="KW-1185">Reference proteome</keyword>
<gene>
    <name evidence="2" type="ORF">ACH5RR_017073</name>
</gene>
<evidence type="ECO:0000313" key="3">
    <source>
        <dbReference type="Proteomes" id="UP001630127"/>
    </source>
</evidence>
<dbReference type="CDD" id="cd22162">
    <property type="entry name" value="F-box_AtSKIP3-like"/>
    <property type="match status" value="1"/>
</dbReference>
<dbReference type="InterPro" id="IPR036047">
    <property type="entry name" value="F-box-like_dom_sf"/>
</dbReference>
<dbReference type="SMART" id="SM00256">
    <property type="entry name" value="FBOX"/>
    <property type="match status" value="1"/>
</dbReference>
<dbReference type="Proteomes" id="UP001630127">
    <property type="component" value="Unassembled WGS sequence"/>
</dbReference>
<dbReference type="AlphaFoldDB" id="A0ABD2ZYX4"/>